<keyword evidence="2" id="KW-1185">Reference proteome</keyword>
<accession>A0A1E4SAW0</accession>
<dbReference type="EMBL" id="KV453918">
    <property type="protein sequence ID" value="ODV76660.1"/>
    <property type="molecule type" value="Genomic_DNA"/>
</dbReference>
<reference evidence="2" key="1">
    <citation type="submission" date="2016-05" db="EMBL/GenBank/DDBJ databases">
        <title>Comparative genomics of biotechnologically important yeasts.</title>
        <authorList>
            <consortium name="DOE Joint Genome Institute"/>
            <person name="Riley R."/>
            <person name="Haridas S."/>
            <person name="Wolfe K.H."/>
            <person name="Lopes M.R."/>
            <person name="Hittinger C.T."/>
            <person name="Goker M."/>
            <person name="Salamov A."/>
            <person name="Wisecaver J."/>
            <person name="Long T.M."/>
            <person name="Aerts A.L."/>
            <person name="Barry K."/>
            <person name="Choi C."/>
            <person name="Clum A."/>
            <person name="Coughlan A.Y."/>
            <person name="Deshpande S."/>
            <person name="Douglass A.P."/>
            <person name="Hanson S.J."/>
            <person name="Klenk H.-P."/>
            <person name="Labutti K."/>
            <person name="Lapidus A."/>
            <person name="Lindquist E."/>
            <person name="Lipzen A."/>
            <person name="Meier-Kolthoff J.P."/>
            <person name="Ohm R.A."/>
            <person name="Otillar R.P."/>
            <person name="Pangilinan J."/>
            <person name="Peng Y."/>
            <person name="Rokas A."/>
            <person name="Rosa C.A."/>
            <person name="Scheuner C."/>
            <person name="Sibirny A.A."/>
            <person name="Slot J.C."/>
            <person name="Stielow J.B."/>
            <person name="Sun H."/>
            <person name="Kurtzman C.P."/>
            <person name="Blackwell M."/>
            <person name="Grigoriev I.V."/>
            <person name="Jeffries T.W."/>
        </authorList>
    </citation>
    <scope>NUCLEOTIDE SEQUENCE [LARGE SCALE GENOMIC DNA]</scope>
    <source>
        <strain evidence="2">NRRL Y-17324</strain>
    </source>
</reference>
<sequence>MPPLRYDFRASAIEIQASGDKPRVWYFDDANIERIKGNTINEPAILATEGILAVPVHSDWNFTRGDPLTPVEYVQFTVIHNQLPNSLVLTRTPLFLSVDATLSKNPLAALAAVSYYHTKYWLAYDTRLVIILAWQT</sequence>
<gene>
    <name evidence="1" type="ORF">CANTADRAFT_24237</name>
</gene>
<dbReference type="AlphaFoldDB" id="A0A1E4SAW0"/>
<proteinExistence type="predicted"/>
<evidence type="ECO:0000313" key="2">
    <source>
        <dbReference type="Proteomes" id="UP000094285"/>
    </source>
</evidence>
<evidence type="ECO:0000313" key="1">
    <source>
        <dbReference type="EMBL" id="ODV76660.1"/>
    </source>
</evidence>
<protein>
    <submittedName>
        <fullName evidence="1">Uncharacterized protein</fullName>
    </submittedName>
</protein>
<organism evidence="1 2">
    <name type="scientific">Suhomyces tanzawaensis NRRL Y-17324</name>
    <dbReference type="NCBI Taxonomy" id="984487"/>
    <lineage>
        <taxon>Eukaryota</taxon>
        <taxon>Fungi</taxon>
        <taxon>Dikarya</taxon>
        <taxon>Ascomycota</taxon>
        <taxon>Saccharomycotina</taxon>
        <taxon>Pichiomycetes</taxon>
        <taxon>Debaryomycetaceae</taxon>
        <taxon>Suhomyces</taxon>
    </lineage>
</organism>
<dbReference type="Proteomes" id="UP000094285">
    <property type="component" value="Unassembled WGS sequence"/>
</dbReference>
<name>A0A1E4SAW0_9ASCO</name>
<dbReference type="GeneID" id="30981198"/>
<dbReference type="RefSeq" id="XP_020061782.1">
    <property type="nucleotide sequence ID" value="XM_020207061.1"/>
</dbReference>